<dbReference type="RefSeq" id="WP_117804819.1">
    <property type="nucleotide sequence ID" value="NZ_QROF01000003.1"/>
</dbReference>
<dbReference type="Pfam" id="PF14082">
    <property type="entry name" value="SduA_C"/>
    <property type="match status" value="1"/>
</dbReference>
<proteinExistence type="predicted"/>
<gene>
    <name evidence="2" type="ORF">DW038_04955</name>
</gene>
<organism evidence="2 3">
    <name type="scientific">Agathobacter rectalis</name>
    <dbReference type="NCBI Taxonomy" id="39491"/>
    <lineage>
        <taxon>Bacteria</taxon>
        <taxon>Bacillati</taxon>
        <taxon>Bacillota</taxon>
        <taxon>Clostridia</taxon>
        <taxon>Lachnospirales</taxon>
        <taxon>Lachnospiraceae</taxon>
        <taxon>Agathobacter</taxon>
    </lineage>
</organism>
<comment type="caution">
    <text evidence="2">The sequence shown here is derived from an EMBL/GenBank/DDBJ whole genome shotgun (WGS) entry which is preliminary data.</text>
</comment>
<dbReference type="EMBL" id="QROF01000003">
    <property type="protein sequence ID" value="RHL06245.1"/>
    <property type="molecule type" value="Genomic_DNA"/>
</dbReference>
<feature type="domain" description="Shedu protein SduA C-terminal" evidence="1">
    <location>
        <begin position="250"/>
        <end position="404"/>
    </location>
</feature>
<evidence type="ECO:0000259" key="1">
    <source>
        <dbReference type="Pfam" id="PF14082"/>
    </source>
</evidence>
<evidence type="ECO:0000313" key="3">
    <source>
        <dbReference type="Proteomes" id="UP000286181"/>
    </source>
</evidence>
<accession>A0A415IF21</accession>
<dbReference type="InterPro" id="IPR025359">
    <property type="entry name" value="SduA_C"/>
</dbReference>
<sequence length="413" mass="48547">MLDNSIGCYGKLVSEVLTAISQVYWGRMYKYIKDNNIDYKDVNCFILNPESMAVYFSKTFIAIEYCGNPYVKNIVEKSERMIVVRDFTKEDLTSKQVIEKIIGFTFDGTSGITFPLYSDIYEDLMVPTNAGLDKLIDLKWNFAAQNSMVSFNSQGFDIVEGQFVRLINGMFFDAKDDDLKTRIIKWIDFIPCHYNEPEEGELDEIGFSLEVYDRLWQADLFYQYPEPADFKYDKLPKINRFIELFGNSENSEPTITSFLAQQENHFILNMGFMGTGVHSQVKCEWQSEEKDEIIPDFFVVRANGYADIVEFKLPKVKRNTVVGRNNREQFSAEINSYIAQTRVYRSYFEDPNNRRWFEKKYGFKVYKPKRYLVVGRRNDFECDEWIEIKSDYTDVEIVTYDDLVDTVVSQFYQ</sequence>
<dbReference type="AlphaFoldDB" id="A0A415IF21"/>
<dbReference type="Proteomes" id="UP000286181">
    <property type="component" value="Unassembled WGS sequence"/>
</dbReference>
<protein>
    <submittedName>
        <fullName evidence="2">DUF4263 domain-containing protein</fullName>
    </submittedName>
</protein>
<evidence type="ECO:0000313" key="2">
    <source>
        <dbReference type="EMBL" id="RHL06245.1"/>
    </source>
</evidence>
<name>A0A415IF21_9FIRM</name>
<reference evidence="2 3" key="1">
    <citation type="submission" date="2018-08" db="EMBL/GenBank/DDBJ databases">
        <title>A genome reference for cultivated species of the human gut microbiota.</title>
        <authorList>
            <person name="Zou Y."/>
            <person name="Xue W."/>
            <person name="Luo G."/>
        </authorList>
    </citation>
    <scope>NUCLEOTIDE SEQUENCE [LARGE SCALE GENOMIC DNA]</scope>
    <source>
        <strain evidence="2 3">AF39-14AC</strain>
    </source>
</reference>